<feature type="domain" description="Histidine kinase" evidence="15">
    <location>
        <begin position="312"/>
        <end position="557"/>
    </location>
</feature>
<sequence length="703" mass="79282">MSEQYSNAPMLEMYIYETTQMLEQLETTIMQCEREGSFSESAIAEIFRCMHTIKGSSAMMLFNDVANLAHSMEDVFYFLRENKLDHVDCSLLSDLIFEGIDFIKAELEKINSAEPVDGDATIIIEKNKEYLLFLKADAPNAVETTKTDTNIRQQYYIAPDVSQKKKQSEMSNRYKAIIVFDDGCGMENIRAFSVVHSLKDFAQELYYIPEDIIENEQSADVIKEKGFYIYVETEAEQKELEKILNETLFMKELSIERIEDEGEWYHFSTPKQTNEGTAVKIPEQAATPTSQQMAVTQNSKVQVSGKGQGMISVSVEKLDSLMDIVGEMVIAEAMVTQNPELKNLDLDQFHTAARQLHKITIELQDMVMSIRMVPLSATFMKMQRILRDMSKKLQKEVELKVIGEETEVDKNIIEQIGDPLMHLIRNAIDHGIEGNDEREALGKPRVGTITIEAKNSGSDVLIIIKDDGKGLNKQKIYEKARKNGIADKDMEEMTDREVFSLILKAGFSMKENVTEFSGRGVGMDVVTKNLESVGGSIHIESVEGQGSSFIMKIPLTLAIIDGMNCKVGNASYTIPIMNIKESFRPKVDDYIKDPDGREIIMVRGYCYPIVRLHQYFNVETKVTELTDGILVMVEQDEKTICLFLDELLAQQQVVVKALPNYIKKTRNVEGIAGCTLLGDGSISLIIDIAGLHNRSKSTKHEIA</sequence>
<evidence type="ECO:0000256" key="5">
    <source>
        <dbReference type="ARBA" id="ARBA00022490"/>
    </source>
</evidence>
<dbReference type="OrthoDB" id="9803176at2"/>
<evidence type="ECO:0000313" key="19">
    <source>
        <dbReference type="Proteomes" id="UP000094296"/>
    </source>
</evidence>
<protein>
    <recommendedName>
        <fullName evidence="4">Chemotaxis protein CheA</fullName>
        <ecNumber evidence="3">2.7.13.3</ecNumber>
    </recommendedName>
</protein>
<dbReference type="Gene3D" id="2.30.30.40">
    <property type="entry name" value="SH3 Domains"/>
    <property type="match status" value="1"/>
</dbReference>
<dbReference type="SUPFAM" id="SSF47384">
    <property type="entry name" value="Homodimeric domain of signal transducing histidine kinase"/>
    <property type="match status" value="1"/>
</dbReference>
<keyword evidence="5" id="KW-0963">Cytoplasm</keyword>
<feature type="domain" description="HPt" evidence="17">
    <location>
        <begin position="3"/>
        <end position="110"/>
    </location>
</feature>
<dbReference type="GO" id="GO:0000155">
    <property type="term" value="F:phosphorelay sensor kinase activity"/>
    <property type="evidence" value="ECO:0007669"/>
    <property type="project" value="InterPro"/>
</dbReference>
<dbReference type="CDD" id="cd00088">
    <property type="entry name" value="HPT"/>
    <property type="match status" value="1"/>
</dbReference>
<evidence type="ECO:0000256" key="11">
    <source>
        <dbReference type="ARBA" id="ARBA00022840"/>
    </source>
</evidence>
<dbReference type="Gene3D" id="1.10.287.560">
    <property type="entry name" value="Histidine kinase CheA-like, homodimeric domain"/>
    <property type="match status" value="1"/>
</dbReference>
<accession>A0A1E5G231</accession>
<evidence type="ECO:0000256" key="7">
    <source>
        <dbReference type="ARBA" id="ARBA00022553"/>
    </source>
</evidence>
<evidence type="ECO:0000313" key="18">
    <source>
        <dbReference type="EMBL" id="OEF96589.1"/>
    </source>
</evidence>
<reference evidence="18 19" key="1">
    <citation type="submission" date="2016-09" db="EMBL/GenBank/DDBJ databases">
        <title>Draft genome sequence for the type strain of Desulfuribacillus alkaliarsenatis AHT28, an obligately anaerobic, sulfidogenic bacterium isolated from Russian soda lake sediments.</title>
        <authorList>
            <person name="Abin C.A."/>
            <person name="Hollibaugh J.T."/>
        </authorList>
    </citation>
    <scope>NUCLEOTIDE SEQUENCE [LARGE SCALE GENOMIC DNA]</scope>
    <source>
        <strain evidence="18 19">AHT28</strain>
    </source>
</reference>
<dbReference type="CDD" id="cd00731">
    <property type="entry name" value="CheA_reg"/>
    <property type="match status" value="1"/>
</dbReference>
<feature type="domain" description="CheW-like" evidence="16">
    <location>
        <begin position="559"/>
        <end position="697"/>
    </location>
</feature>
<dbReference type="AlphaFoldDB" id="A0A1E5G231"/>
<dbReference type="EC" id="2.7.13.3" evidence="3"/>
<dbReference type="PROSITE" id="PS50894">
    <property type="entry name" value="HPT"/>
    <property type="match status" value="1"/>
</dbReference>
<dbReference type="Pfam" id="PF02895">
    <property type="entry name" value="H-kinase_dim"/>
    <property type="match status" value="1"/>
</dbReference>
<dbReference type="InterPro" id="IPR002545">
    <property type="entry name" value="CheW-lke_dom"/>
</dbReference>
<dbReference type="GO" id="GO:0005737">
    <property type="term" value="C:cytoplasm"/>
    <property type="evidence" value="ECO:0007669"/>
    <property type="project" value="UniProtKB-SubCell"/>
</dbReference>
<name>A0A1E5G231_9FIRM</name>
<comment type="function">
    <text evidence="13">Involved in the transmission of sensory signals from the chemoreceptors to the flagellar motors. CheA is autophosphorylated; it can transfer its phosphate group to either CheB or CheY.</text>
</comment>
<dbReference type="PANTHER" id="PTHR43395:SF10">
    <property type="entry name" value="CHEMOTAXIS PROTEIN CHEA"/>
    <property type="match status" value="1"/>
</dbReference>
<dbReference type="PROSITE" id="PS50851">
    <property type="entry name" value="CHEW"/>
    <property type="match status" value="1"/>
</dbReference>
<dbReference type="SUPFAM" id="SSF47226">
    <property type="entry name" value="Histidine-containing phosphotransfer domain, HPT domain"/>
    <property type="match status" value="1"/>
</dbReference>
<dbReference type="GO" id="GO:0005524">
    <property type="term" value="F:ATP binding"/>
    <property type="evidence" value="ECO:0007669"/>
    <property type="project" value="UniProtKB-KW"/>
</dbReference>
<dbReference type="InterPro" id="IPR037006">
    <property type="entry name" value="CheA-like_homodim_sf"/>
</dbReference>
<dbReference type="SMART" id="SM00073">
    <property type="entry name" value="HPT"/>
    <property type="match status" value="1"/>
</dbReference>
<dbReference type="PROSITE" id="PS50109">
    <property type="entry name" value="HIS_KIN"/>
    <property type="match status" value="1"/>
</dbReference>
<dbReference type="Pfam" id="PF01627">
    <property type="entry name" value="Hpt"/>
    <property type="match status" value="1"/>
</dbReference>
<evidence type="ECO:0000259" key="17">
    <source>
        <dbReference type="PROSITE" id="PS50894"/>
    </source>
</evidence>
<dbReference type="FunFam" id="3.30.565.10:FF:000016">
    <property type="entry name" value="Chemotaxis protein CheA, putative"/>
    <property type="match status" value="1"/>
</dbReference>
<evidence type="ECO:0000256" key="14">
    <source>
        <dbReference type="PROSITE-ProRule" id="PRU00110"/>
    </source>
</evidence>
<proteinExistence type="predicted"/>
<dbReference type="SMART" id="SM00387">
    <property type="entry name" value="HATPase_c"/>
    <property type="match status" value="1"/>
</dbReference>
<dbReference type="PANTHER" id="PTHR43395">
    <property type="entry name" value="SENSOR HISTIDINE KINASE CHEA"/>
    <property type="match status" value="1"/>
</dbReference>
<keyword evidence="10" id="KW-0418">Kinase</keyword>
<organism evidence="18 19">
    <name type="scientific">Desulfuribacillus alkaliarsenatis</name>
    <dbReference type="NCBI Taxonomy" id="766136"/>
    <lineage>
        <taxon>Bacteria</taxon>
        <taxon>Bacillati</taxon>
        <taxon>Bacillota</taxon>
        <taxon>Desulfuribacillia</taxon>
        <taxon>Desulfuribacillales</taxon>
        <taxon>Desulfuribacillaceae</taxon>
        <taxon>Desulfuribacillus</taxon>
    </lineage>
</organism>
<comment type="subcellular location">
    <subcellularLocation>
        <location evidence="2">Cytoplasm</location>
    </subcellularLocation>
</comment>
<keyword evidence="8" id="KW-0808">Transferase</keyword>
<dbReference type="GO" id="GO:0006935">
    <property type="term" value="P:chemotaxis"/>
    <property type="evidence" value="ECO:0007669"/>
    <property type="project" value="UniProtKB-KW"/>
</dbReference>
<dbReference type="InterPro" id="IPR036097">
    <property type="entry name" value="HisK_dim/P_sf"/>
</dbReference>
<evidence type="ECO:0000256" key="1">
    <source>
        <dbReference type="ARBA" id="ARBA00000085"/>
    </source>
</evidence>
<keyword evidence="11" id="KW-0067">ATP-binding</keyword>
<evidence type="ECO:0000256" key="10">
    <source>
        <dbReference type="ARBA" id="ARBA00022777"/>
    </source>
</evidence>
<evidence type="ECO:0000256" key="2">
    <source>
        <dbReference type="ARBA" id="ARBA00004496"/>
    </source>
</evidence>
<dbReference type="InterPro" id="IPR037052">
    <property type="entry name" value="CheA-like_P2_sf"/>
</dbReference>
<dbReference type="CDD" id="cd16916">
    <property type="entry name" value="HATPase_CheA-like"/>
    <property type="match status" value="1"/>
</dbReference>
<dbReference type="SUPFAM" id="SSF50341">
    <property type="entry name" value="CheW-like"/>
    <property type="match status" value="1"/>
</dbReference>
<dbReference type="SUPFAM" id="SSF55052">
    <property type="entry name" value="CheY-binding domain of CheA"/>
    <property type="match status" value="1"/>
</dbReference>
<dbReference type="Gene3D" id="3.30.565.10">
    <property type="entry name" value="Histidine kinase-like ATPase, C-terminal domain"/>
    <property type="match status" value="1"/>
</dbReference>
<evidence type="ECO:0000259" key="16">
    <source>
        <dbReference type="PROSITE" id="PS50851"/>
    </source>
</evidence>
<dbReference type="SMART" id="SM00260">
    <property type="entry name" value="CheW"/>
    <property type="match status" value="1"/>
</dbReference>
<dbReference type="RefSeq" id="WP_069643598.1">
    <property type="nucleotide sequence ID" value="NZ_MIJE01000031.1"/>
</dbReference>
<dbReference type="InterPro" id="IPR005467">
    <property type="entry name" value="His_kinase_dom"/>
</dbReference>
<feature type="modified residue" description="Phosphohistidine" evidence="14">
    <location>
        <position position="51"/>
    </location>
</feature>
<dbReference type="InterPro" id="IPR003594">
    <property type="entry name" value="HATPase_dom"/>
</dbReference>
<evidence type="ECO:0000256" key="8">
    <source>
        <dbReference type="ARBA" id="ARBA00022679"/>
    </source>
</evidence>
<dbReference type="Pfam" id="PF07194">
    <property type="entry name" value="P2"/>
    <property type="match status" value="1"/>
</dbReference>
<evidence type="ECO:0000256" key="4">
    <source>
        <dbReference type="ARBA" id="ARBA00021495"/>
    </source>
</evidence>
<dbReference type="Proteomes" id="UP000094296">
    <property type="component" value="Unassembled WGS sequence"/>
</dbReference>
<dbReference type="InterPro" id="IPR036641">
    <property type="entry name" value="HPT_dom_sf"/>
</dbReference>
<comment type="catalytic activity">
    <reaction evidence="1">
        <text>ATP + protein L-histidine = ADP + protein N-phospho-L-histidine.</text>
        <dbReference type="EC" id="2.7.13.3"/>
    </reaction>
</comment>
<gene>
    <name evidence="18" type="ORF">BHF68_08055</name>
</gene>
<keyword evidence="12" id="KW-0902">Two-component regulatory system</keyword>
<dbReference type="InterPro" id="IPR010808">
    <property type="entry name" value="CheA_P2-bd"/>
</dbReference>
<dbReference type="InterPro" id="IPR051315">
    <property type="entry name" value="Bact_Chemotaxis_CheA"/>
</dbReference>
<dbReference type="Pfam" id="PF01584">
    <property type="entry name" value="CheW"/>
    <property type="match status" value="1"/>
</dbReference>
<dbReference type="InterPro" id="IPR004358">
    <property type="entry name" value="Sig_transdc_His_kin-like_C"/>
</dbReference>
<evidence type="ECO:0000256" key="13">
    <source>
        <dbReference type="ARBA" id="ARBA00035100"/>
    </source>
</evidence>
<dbReference type="Gene3D" id="3.30.70.1110">
    <property type="entry name" value="Histidine kinase CheA-like, P2 response regulator-binding domain"/>
    <property type="match status" value="1"/>
</dbReference>
<dbReference type="InterPro" id="IPR035891">
    <property type="entry name" value="CheY-binding_CheA"/>
</dbReference>
<evidence type="ECO:0000256" key="9">
    <source>
        <dbReference type="ARBA" id="ARBA00022741"/>
    </source>
</evidence>
<dbReference type="EMBL" id="MIJE01000031">
    <property type="protein sequence ID" value="OEF96589.1"/>
    <property type="molecule type" value="Genomic_DNA"/>
</dbReference>
<dbReference type="Pfam" id="PF02518">
    <property type="entry name" value="HATPase_c"/>
    <property type="match status" value="1"/>
</dbReference>
<dbReference type="InterPro" id="IPR008207">
    <property type="entry name" value="Sig_transdc_His_kin_Hpt_dom"/>
</dbReference>
<dbReference type="SUPFAM" id="SSF55874">
    <property type="entry name" value="ATPase domain of HSP90 chaperone/DNA topoisomerase II/histidine kinase"/>
    <property type="match status" value="1"/>
</dbReference>
<keyword evidence="6" id="KW-0145">Chemotaxis</keyword>
<dbReference type="InterPro" id="IPR004105">
    <property type="entry name" value="CheA-like_dim"/>
</dbReference>
<evidence type="ECO:0000256" key="3">
    <source>
        <dbReference type="ARBA" id="ARBA00012438"/>
    </source>
</evidence>
<dbReference type="Gene3D" id="1.20.120.160">
    <property type="entry name" value="HPT domain"/>
    <property type="match status" value="1"/>
</dbReference>
<evidence type="ECO:0000259" key="15">
    <source>
        <dbReference type="PROSITE" id="PS50109"/>
    </source>
</evidence>
<keyword evidence="19" id="KW-1185">Reference proteome</keyword>
<dbReference type="STRING" id="766136.BHF68_08055"/>
<keyword evidence="9" id="KW-0547">Nucleotide-binding</keyword>
<dbReference type="InterPro" id="IPR036890">
    <property type="entry name" value="HATPase_C_sf"/>
</dbReference>
<evidence type="ECO:0000256" key="6">
    <source>
        <dbReference type="ARBA" id="ARBA00022500"/>
    </source>
</evidence>
<dbReference type="InterPro" id="IPR036061">
    <property type="entry name" value="CheW-like_dom_sf"/>
</dbReference>
<comment type="caution">
    <text evidence="18">The sequence shown here is derived from an EMBL/GenBank/DDBJ whole genome shotgun (WGS) entry which is preliminary data.</text>
</comment>
<evidence type="ECO:0000256" key="12">
    <source>
        <dbReference type="ARBA" id="ARBA00023012"/>
    </source>
</evidence>
<keyword evidence="7 14" id="KW-0597">Phosphoprotein</keyword>
<dbReference type="PRINTS" id="PR00344">
    <property type="entry name" value="BCTRLSENSOR"/>
</dbReference>
<dbReference type="SMART" id="SM01231">
    <property type="entry name" value="H-kinase_dim"/>
    <property type="match status" value="1"/>
</dbReference>